<proteinExistence type="predicted"/>
<comment type="caution">
    <text evidence="1">The sequence shown here is derived from an EMBL/GenBank/DDBJ whole genome shotgun (WGS) entry which is preliminary data.</text>
</comment>
<name>A0A4U1CJH5_9SPHI</name>
<accession>A0A4U1CJH5</accession>
<dbReference type="InterPro" id="IPR025293">
    <property type="entry name" value="YfiR/HmsC-like"/>
</dbReference>
<gene>
    <name evidence="1" type="ORF">FA048_16000</name>
</gene>
<dbReference type="Pfam" id="PF13689">
    <property type="entry name" value="DUF4154"/>
    <property type="match status" value="1"/>
</dbReference>
<keyword evidence="2" id="KW-1185">Reference proteome</keyword>
<organism evidence="1 2">
    <name type="scientific">Pedobacter polaris</name>
    <dbReference type="NCBI Taxonomy" id="2571273"/>
    <lineage>
        <taxon>Bacteria</taxon>
        <taxon>Pseudomonadati</taxon>
        <taxon>Bacteroidota</taxon>
        <taxon>Sphingobacteriia</taxon>
        <taxon>Sphingobacteriales</taxon>
        <taxon>Sphingobacteriaceae</taxon>
        <taxon>Pedobacter</taxon>
    </lineage>
</organism>
<protein>
    <submittedName>
        <fullName evidence="1">YfiR family protein</fullName>
    </submittedName>
</protein>
<reference evidence="1 2" key="1">
    <citation type="submission" date="2019-04" db="EMBL/GenBank/DDBJ databases">
        <title>Pedobacter sp. RP-3-22 sp. nov., isolated from Arctic soil.</title>
        <authorList>
            <person name="Dahal R.H."/>
            <person name="Kim D.-U."/>
        </authorList>
    </citation>
    <scope>NUCLEOTIDE SEQUENCE [LARGE SCALE GENOMIC DNA]</scope>
    <source>
        <strain evidence="1 2">RP-3-22</strain>
    </source>
</reference>
<evidence type="ECO:0000313" key="2">
    <source>
        <dbReference type="Proteomes" id="UP000309488"/>
    </source>
</evidence>
<dbReference type="AlphaFoldDB" id="A0A4U1CJH5"/>
<dbReference type="Proteomes" id="UP000309488">
    <property type="component" value="Unassembled WGS sequence"/>
</dbReference>
<dbReference type="EMBL" id="SWBR01000004">
    <property type="protein sequence ID" value="TKC06704.1"/>
    <property type="molecule type" value="Genomic_DNA"/>
</dbReference>
<sequence>MRIVRLFIQLKKLTIKIWCSVLVLFLLSGMKNPDIEDTPNEYQLKAVFLYNFTQFVAWPNKSFKNEKDPFIIGILGENPFGSFLEETIRDESVKGHPIIVRHFDSVKDIKTCHILYINLKNQNEMEEVLIRLKNQNILTVGDASKFIQLGGIIGFVLSDNKVGFKINVDAANLTDLSISSKLLRLATVTKVKN</sequence>
<dbReference type="OrthoDB" id="1342147at2"/>
<evidence type="ECO:0000313" key="1">
    <source>
        <dbReference type="EMBL" id="TKC06704.1"/>
    </source>
</evidence>